<comment type="similarity">
    <text evidence="1">Belongs to the GAMAD family.</text>
</comment>
<dbReference type="SUPFAM" id="SSF103196">
    <property type="entry name" value="Roadblock/LC7 domain"/>
    <property type="match status" value="1"/>
</dbReference>
<evidence type="ECO:0000256" key="1">
    <source>
        <dbReference type="ARBA" id="ARBA00007191"/>
    </source>
</evidence>
<dbReference type="PANTHER" id="PTHR10779">
    <property type="entry name" value="DYNEIN LIGHT CHAIN ROADBLOCK"/>
    <property type="match status" value="1"/>
</dbReference>
<dbReference type="AlphaFoldDB" id="A0A8J5XBA9"/>
<dbReference type="Proteomes" id="UP000751190">
    <property type="component" value="Unassembled WGS sequence"/>
</dbReference>
<comment type="caution">
    <text evidence="3">The sequence shown here is derived from an EMBL/GenBank/DDBJ whole genome shotgun (WGS) entry which is preliminary data.</text>
</comment>
<dbReference type="SMART" id="SM00960">
    <property type="entry name" value="Robl_LC7"/>
    <property type="match status" value="1"/>
</dbReference>
<sequence length="104" mass="11560">MGSLQIEETLKRISQQKGVEGYIIADEVGNVLRTTFTDEPDRDMVAKLSQDLPALAARASSAVRDLDPTNVMRFVRVQTKKKELMISKDTGFVMMVVQGTVQSE</sequence>
<proteinExistence type="inferred from homology"/>
<feature type="domain" description="Roadblock/LAMTOR2" evidence="2">
    <location>
        <begin position="6"/>
        <end position="98"/>
    </location>
</feature>
<gene>
    <name evidence="3" type="ORF">KFE25_011869</name>
</gene>
<keyword evidence="4" id="KW-1185">Reference proteome</keyword>
<evidence type="ECO:0000313" key="4">
    <source>
        <dbReference type="Proteomes" id="UP000751190"/>
    </source>
</evidence>
<reference evidence="3" key="1">
    <citation type="submission" date="2021-05" db="EMBL/GenBank/DDBJ databases">
        <title>The genome of the haptophyte Pavlova lutheri (Diacronema luteri, Pavlovales) - a model for lipid biosynthesis in eukaryotic algae.</title>
        <authorList>
            <person name="Hulatt C.J."/>
            <person name="Posewitz M.C."/>
        </authorList>
    </citation>
    <scope>NUCLEOTIDE SEQUENCE</scope>
    <source>
        <strain evidence="3">NIVA-4/92</strain>
    </source>
</reference>
<dbReference type="OrthoDB" id="9985637at2759"/>
<organism evidence="3 4">
    <name type="scientific">Diacronema lutheri</name>
    <name type="common">Unicellular marine alga</name>
    <name type="synonym">Monochrysis lutheri</name>
    <dbReference type="NCBI Taxonomy" id="2081491"/>
    <lineage>
        <taxon>Eukaryota</taxon>
        <taxon>Haptista</taxon>
        <taxon>Haptophyta</taxon>
        <taxon>Pavlovophyceae</taxon>
        <taxon>Pavlovales</taxon>
        <taxon>Pavlovaceae</taxon>
        <taxon>Diacronema</taxon>
    </lineage>
</organism>
<name>A0A8J5XBA9_DIALT</name>
<evidence type="ECO:0000313" key="3">
    <source>
        <dbReference type="EMBL" id="KAG8460378.1"/>
    </source>
</evidence>
<evidence type="ECO:0000259" key="2">
    <source>
        <dbReference type="SMART" id="SM00960"/>
    </source>
</evidence>
<dbReference type="OMA" id="MRTSYFE"/>
<dbReference type="InterPro" id="IPR004942">
    <property type="entry name" value="Roadblock/LAMTOR2_dom"/>
</dbReference>
<dbReference type="Gene3D" id="3.30.450.30">
    <property type="entry name" value="Dynein light chain 2a, cytoplasmic"/>
    <property type="match status" value="1"/>
</dbReference>
<accession>A0A8J5XBA9</accession>
<dbReference type="EMBL" id="JAGTXO010000033">
    <property type="protein sequence ID" value="KAG8460378.1"/>
    <property type="molecule type" value="Genomic_DNA"/>
</dbReference>
<dbReference type="Pfam" id="PF03259">
    <property type="entry name" value="Robl_LC7"/>
    <property type="match status" value="1"/>
</dbReference>
<protein>
    <recommendedName>
        <fullName evidence="2">Roadblock/LAMTOR2 domain-containing protein</fullName>
    </recommendedName>
</protein>